<feature type="transmembrane region" description="Helical" evidence="18">
    <location>
        <begin position="500"/>
        <end position="519"/>
    </location>
</feature>
<dbReference type="CDD" id="cd19049">
    <property type="entry name" value="LGIC_TM_anion"/>
    <property type="match status" value="1"/>
</dbReference>
<dbReference type="PRINTS" id="PR01079">
    <property type="entry name" value="GABAARALPHA"/>
</dbReference>
<feature type="transmembrane region" description="Helical" evidence="18">
    <location>
        <begin position="12"/>
        <end position="33"/>
    </location>
</feature>
<keyword evidence="6" id="KW-0770">Synapse</keyword>
<keyword evidence="8 18" id="KW-0472">Membrane</keyword>
<evidence type="ECO:0000256" key="9">
    <source>
        <dbReference type="ARBA" id="ARBA00023157"/>
    </source>
</evidence>
<dbReference type="PANTHER" id="PTHR18945">
    <property type="entry name" value="NEUROTRANSMITTER GATED ION CHANNEL"/>
    <property type="match status" value="1"/>
</dbReference>
<keyword evidence="12" id="KW-0325">Glycoprotein</keyword>
<dbReference type="Gene3D" id="2.70.170.10">
    <property type="entry name" value="Neurotransmitter-gated ion-channel ligand-binding domain"/>
    <property type="match status" value="1"/>
</dbReference>
<sequence>MVKICNSVISLVYFQVLYLHFVSTFNVLSMFSVKLNNGYMKIMDDETKTHWTNRLPKVSNHLKEKKKHDLMIGKNITLVLNNLLKNYQSSEPPNHGKGEPTIIKTNMLIRSMGPISEIDMDYSMDCYFRQYWRDSRLSFMGPINNLSLSIKMLEKIWRPDTYILNGKQSYVHTITVPNKLLRINQDGDILYSMRLTIKANCPMSLRNFPMDTQSCPLILGSYAYPIEKLVYHWTPGKSISFVPGMAISQFDFISSPKRNFTFKRREGEFSLLQVNFNLKRHRGYFVIQVYVPCVLIVVLSWVSFWIHREATSDRIGLGITTVLTLSTISLDSRTDLPKVRYATALDWFLLMSFFYCIATILEFAAVHYFTKTGSGEIPFLVSSDEIRVHPHPKSYVSEDEEDEQTNIHKIKVDYRVCSVYEDLPRGRITNFISNEEETQSRTSTMERHTQTEYKIPKWKLLTYCLFANEKYRKKREQEVSREGYQFHINSVSKIDRVSRILFPASFGLLNLFYWISYITDQENFVWKDPPTISH</sequence>
<evidence type="ECO:0000256" key="6">
    <source>
        <dbReference type="ARBA" id="ARBA00023018"/>
    </source>
</evidence>
<evidence type="ECO:0000313" key="24">
    <source>
        <dbReference type="RefSeq" id="XP_026685402.1"/>
    </source>
</evidence>
<dbReference type="SUPFAM" id="SSF90112">
    <property type="entry name" value="Neurotransmitter-gated ion-channel transmembrane pore"/>
    <property type="match status" value="1"/>
</dbReference>
<evidence type="ECO:0000313" key="21">
    <source>
        <dbReference type="Proteomes" id="UP000079169"/>
    </source>
</evidence>
<dbReference type="SMR" id="A0A3Q0JAE5"/>
<dbReference type="InterPro" id="IPR018000">
    <property type="entry name" value="Neurotransmitter_ion_chnl_CS"/>
</dbReference>
<evidence type="ECO:0000259" key="20">
    <source>
        <dbReference type="Pfam" id="PF02932"/>
    </source>
</evidence>
<protein>
    <submittedName>
        <fullName evidence="22">Gamma-aminobutyric acid receptor alpha-like isoform X1</fullName>
    </submittedName>
    <submittedName>
        <fullName evidence="23 24">Gamma-aminobutyric acid receptor alpha-like isoform X2</fullName>
    </submittedName>
</protein>
<evidence type="ECO:0000256" key="17">
    <source>
        <dbReference type="ARBA" id="ARBA00034104"/>
    </source>
</evidence>
<dbReference type="InterPro" id="IPR006028">
    <property type="entry name" value="GABAA/Glycine_rcpt"/>
</dbReference>
<dbReference type="PRINTS" id="PR00253">
    <property type="entry name" value="GABAARECEPTR"/>
</dbReference>
<keyword evidence="2" id="KW-1003">Cell membrane</keyword>
<dbReference type="GO" id="GO:0034707">
    <property type="term" value="C:chloride channel complex"/>
    <property type="evidence" value="ECO:0007669"/>
    <property type="project" value="UniProtKB-KW"/>
</dbReference>
<keyword evidence="5 18" id="KW-1133">Transmembrane helix</keyword>
<keyword evidence="10" id="KW-0675">Receptor</keyword>
<evidence type="ECO:0000313" key="23">
    <source>
        <dbReference type="RefSeq" id="XP_026685399.1"/>
    </source>
</evidence>
<dbReference type="PRINTS" id="PR00252">
    <property type="entry name" value="NRIONCHANNEL"/>
</dbReference>
<gene>
    <name evidence="22 23 24" type="primary">LOC103517925</name>
</gene>
<dbReference type="SUPFAM" id="SSF63712">
    <property type="entry name" value="Nicotinic receptor ligand binding domain-like"/>
    <property type="match status" value="1"/>
</dbReference>
<evidence type="ECO:0000259" key="19">
    <source>
        <dbReference type="Pfam" id="PF02931"/>
    </source>
</evidence>
<dbReference type="Pfam" id="PF02931">
    <property type="entry name" value="Neur_chan_LBD"/>
    <property type="match status" value="1"/>
</dbReference>
<comment type="subcellular location">
    <subcellularLocation>
        <location evidence="17">Postsynaptic cell membrane</location>
        <topology evidence="17">Multi-pass membrane protein</topology>
    </subcellularLocation>
</comment>
<keyword evidence="4" id="KW-0732">Signal</keyword>
<feature type="domain" description="Neurotransmitter-gated ion-channel transmembrane" evidence="20">
    <location>
        <begin position="289"/>
        <end position="514"/>
    </location>
</feature>
<evidence type="ECO:0000256" key="7">
    <source>
        <dbReference type="ARBA" id="ARBA00023065"/>
    </source>
</evidence>
<keyword evidence="14" id="KW-0628">Postsynaptic cell membrane</keyword>
<evidence type="ECO:0000256" key="15">
    <source>
        <dbReference type="ARBA" id="ARBA00023286"/>
    </source>
</evidence>
<dbReference type="STRING" id="121845.A0A3Q0JAE5"/>
<feature type="domain" description="Neurotransmitter-gated ion-channel ligand-binding" evidence="19">
    <location>
        <begin position="79"/>
        <end position="281"/>
    </location>
</feature>
<dbReference type="FunFam" id="2.70.170.10:FF:000003">
    <property type="entry name" value="Putative gamma-aminobutyric acid receptor subunit gamma-2"/>
    <property type="match status" value="1"/>
</dbReference>
<evidence type="ECO:0000256" key="4">
    <source>
        <dbReference type="ARBA" id="ARBA00022729"/>
    </source>
</evidence>
<dbReference type="PaxDb" id="121845-A0A3Q0JAE5"/>
<comment type="similarity">
    <text evidence="18">Belongs to the ligand-gated ion channel (TC 1.A.9) family.</text>
</comment>
<evidence type="ECO:0000256" key="2">
    <source>
        <dbReference type="ARBA" id="ARBA00022475"/>
    </source>
</evidence>
<dbReference type="InterPro" id="IPR038050">
    <property type="entry name" value="Neuro_actylchol_rec"/>
</dbReference>
<evidence type="ECO:0000256" key="3">
    <source>
        <dbReference type="ARBA" id="ARBA00022692"/>
    </source>
</evidence>
<evidence type="ECO:0000256" key="11">
    <source>
        <dbReference type="ARBA" id="ARBA00023173"/>
    </source>
</evidence>
<dbReference type="GO" id="GO:0005254">
    <property type="term" value="F:chloride channel activity"/>
    <property type="evidence" value="ECO:0007669"/>
    <property type="project" value="UniProtKB-KW"/>
</dbReference>
<keyword evidence="13" id="KW-0868">Chloride</keyword>
<evidence type="ECO:0000256" key="8">
    <source>
        <dbReference type="ARBA" id="ARBA00023136"/>
    </source>
</evidence>
<evidence type="ECO:0000256" key="16">
    <source>
        <dbReference type="ARBA" id="ARBA00023303"/>
    </source>
</evidence>
<keyword evidence="7 18" id="KW-0406">Ion transport</keyword>
<keyword evidence="3 18" id="KW-0812">Transmembrane</keyword>
<keyword evidence="1 18" id="KW-0813">Transport</keyword>
<evidence type="ECO:0000256" key="5">
    <source>
        <dbReference type="ARBA" id="ARBA00022989"/>
    </source>
</evidence>
<keyword evidence="11" id="KW-0869">Chloride channel</keyword>
<dbReference type="CDD" id="cd19007">
    <property type="entry name" value="LGIC_ECD_GABAR_GRD-like"/>
    <property type="match status" value="1"/>
</dbReference>
<evidence type="ECO:0000256" key="1">
    <source>
        <dbReference type="ARBA" id="ARBA00022448"/>
    </source>
</evidence>
<dbReference type="GeneID" id="103517925"/>
<keyword evidence="21" id="KW-1185">Reference proteome</keyword>
<dbReference type="GO" id="GO:0005230">
    <property type="term" value="F:extracellular ligand-gated monoatomic ion channel activity"/>
    <property type="evidence" value="ECO:0007669"/>
    <property type="project" value="InterPro"/>
</dbReference>
<feature type="transmembrane region" description="Helical" evidence="18">
    <location>
        <begin position="284"/>
        <end position="306"/>
    </location>
</feature>
<dbReference type="Pfam" id="PF02932">
    <property type="entry name" value="Neur_chan_memb"/>
    <property type="match status" value="1"/>
</dbReference>
<proteinExistence type="inferred from homology"/>
<dbReference type="NCBIfam" id="TIGR00860">
    <property type="entry name" value="LIC"/>
    <property type="match status" value="1"/>
</dbReference>
<dbReference type="RefSeq" id="XP_026685402.1">
    <property type="nucleotide sequence ID" value="XM_026829601.1"/>
</dbReference>
<dbReference type="GO" id="GO:0045211">
    <property type="term" value="C:postsynaptic membrane"/>
    <property type="evidence" value="ECO:0007669"/>
    <property type="project" value="UniProtKB-SubCell"/>
</dbReference>
<dbReference type="InterPro" id="IPR036734">
    <property type="entry name" value="Neur_chan_lig-bd_sf"/>
</dbReference>
<keyword evidence="15" id="KW-1071">Ligand-gated ion channel</keyword>
<evidence type="ECO:0000256" key="10">
    <source>
        <dbReference type="ARBA" id="ARBA00023170"/>
    </source>
</evidence>
<evidence type="ECO:0000256" key="12">
    <source>
        <dbReference type="ARBA" id="ARBA00023180"/>
    </source>
</evidence>
<reference evidence="22 23" key="1">
    <citation type="submission" date="2025-04" db="UniProtKB">
        <authorList>
            <consortium name="RefSeq"/>
        </authorList>
    </citation>
    <scope>IDENTIFICATION</scope>
</reference>
<dbReference type="PROSITE" id="PS00236">
    <property type="entry name" value="NEUROTR_ION_CHANNEL"/>
    <property type="match status" value="1"/>
</dbReference>
<evidence type="ECO:0000256" key="13">
    <source>
        <dbReference type="ARBA" id="ARBA00023214"/>
    </source>
</evidence>
<dbReference type="InterPro" id="IPR006029">
    <property type="entry name" value="Neurotrans-gated_channel_TM"/>
</dbReference>
<dbReference type="Gene3D" id="1.20.58.390">
    <property type="entry name" value="Neurotransmitter-gated ion-channel transmembrane domain"/>
    <property type="match status" value="1"/>
</dbReference>
<feature type="transmembrane region" description="Helical" evidence="18">
    <location>
        <begin position="347"/>
        <end position="369"/>
    </location>
</feature>
<evidence type="ECO:0000256" key="18">
    <source>
        <dbReference type="RuleBase" id="RU000687"/>
    </source>
</evidence>
<dbReference type="Proteomes" id="UP000079169">
    <property type="component" value="Unplaced"/>
</dbReference>
<dbReference type="InterPro" id="IPR006201">
    <property type="entry name" value="Neur_channel"/>
</dbReference>
<dbReference type="RefSeq" id="XP_026685399.1">
    <property type="nucleotide sequence ID" value="XM_026829598.1"/>
</dbReference>
<name>A0A3Q0JAE5_DIACI</name>
<evidence type="ECO:0000313" key="22">
    <source>
        <dbReference type="RefSeq" id="XP_026685396.1"/>
    </source>
</evidence>
<dbReference type="RefSeq" id="XP_026685396.1">
    <property type="nucleotide sequence ID" value="XM_026829595.1"/>
</dbReference>
<accession>A0A3Q0JAE5</accession>
<dbReference type="InterPro" id="IPR001390">
    <property type="entry name" value="GABAAa_rcpt"/>
</dbReference>
<dbReference type="KEGG" id="dci:103517925"/>
<organism evidence="21 22">
    <name type="scientific">Diaphorina citri</name>
    <name type="common">Asian citrus psyllid</name>
    <dbReference type="NCBI Taxonomy" id="121845"/>
    <lineage>
        <taxon>Eukaryota</taxon>
        <taxon>Metazoa</taxon>
        <taxon>Ecdysozoa</taxon>
        <taxon>Arthropoda</taxon>
        <taxon>Hexapoda</taxon>
        <taxon>Insecta</taxon>
        <taxon>Pterygota</taxon>
        <taxon>Neoptera</taxon>
        <taxon>Paraneoptera</taxon>
        <taxon>Hemiptera</taxon>
        <taxon>Sternorrhyncha</taxon>
        <taxon>Psylloidea</taxon>
        <taxon>Psyllidae</taxon>
        <taxon>Diaphorininae</taxon>
        <taxon>Diaphorina</taxon>
    </lineage>
</organism>
<keyword evidence="16 18" id="KW-0407">Ion channel</keyword>
<dbReference type="GO" id="GO:0004890">
    <property type="term" value="F:GABA-A receptor activity"/>
    <property type="evidence" value="ECO:0007669"/>
    <property type="project" value="InterPro"/>
</dbReference>
<dbReference type="GO" id="GO:0099095">
    <property type="term" value="F:ligand-gated monoatomic anion channel activity"/>
    <property type="evidence" value="ECO:0007669"/>
    <property type="project" value="UniProtKB-ARBA"/>
</dbReference>
<evidence type="ECO:0000256" key="14">
    <source>
        <dbReference type="ARBA" id="ARBA00023257"/>
    </source>
</evidence>
<dbReference type="InterPro" id="IPR006202">
    <property type="entry name" value="Neur_chan_lig-bd"/>
</dbReference>
<dbReference type="AlphaFoldDB" id="A0A3Q0JAE5"/>
<keyword evidence="9" id="KW-1015">Disulfide bond</keyword>
<dbReference type="InterPro" id="IPR036719">
    <property type="entry name" value="Neuro-gated_channel_TM_sf"/>
</dbReference>